<evidence type="ECO:0000313" key="1">
    <source>
        <dbReference type="EMBL" id="KAJ9093762.1"/>
    </source>
</evidence>
<gene>
    <name evidence="1" type="ORF">QFC19_008201</name>
</gene>
<accession>A0ACC2V432</accession>
<keyword evidence="2" id="KW-1185">Reference proteome</keyword>
<protein>
    <submittedName>
        <fullName evidence="1">Uncharacterized protein</fullName>
    </submittedName>
</protein>
<dbReference type="Proteomes" id="UP001241377">
    <property type="component" value="Unassembled WGS sequence"/>
</dbReference>
<organism evidence="1 2">
    <name type="scientific">Naganishia cerealis</name>
    <dbReference type="NCBI Taxonomy" id="610337"/>
    <lineage>
        <taxon>Eukaryota</taxon>
        <taxon>Fungi</taxon>
        <taxon>Dikarya</taxon>
        <taxon>Basidiomycota</taxon>
        <taxon>Agaricomycotina</taxon>
        <taxon>Tremellomycetes</taxon>
        <taxon>Filobasidiales</taxon>
        <taxon>Filobasidiaceae</taxon>
        <taxon>Naganishia</taxon>
    </lineage>
</organism>
<sequence length="611" mass="65831">MPPATRRPPPPRKQKPSRPPDPFSPSFVPETYDGALDAGVQVEEKGEKFTFSDRQRAQRWYDRARTLYAAACGMKSADGGWDAGYNHARILYLIATQFTLPASNTALLAQSITAYRAILPRTLDGDTPLRALDAAFNLALCLTQMAEWLEEGLPAGGGDVLVLREEALRLLYDVARVQEAYVLNDAATTEEEQGEMETEATSTTATGNDDRDGDNAATTTYEEHVPTYSAIVETLFEIIDTATSIWASLPSSRGSNTSSSAEEYNLDSLPPTYTPLAISRILDRCATLASQANSPSLDAMVHIKRLEAGLVVVSVTKTPRPAPSLDELSTLLDRVKDVWQAAASTTTNSATTIDAETRVACAHVLVDGETYLALRTGQDPSRAWHHLSSATQVATTSLALPPPPLTSSPLANTSTLLSLSFLSLRRALLSLSHPTFSPSVTHRKQLLMNAEVYANRGLKELGLSGMTSQVVTVGVGAGGGNGSSRTLSIGLPTTSSASANNNSGTISLPQAVGWDRESLARNTILSLLRCLYYQSTLLLEPSSSDVAITAQQKADKLLAQIQALRRTESRERWLGRADVGRFVDLLEDEEGGVSPSETAFWEQFAGKLEAE</sequence>
<proteinExistence type="predicted"/>
<evidence type="ECO:0000313" key="2">
    <source>
        <dbReference type="Proteomes" id="UP001241377"/>
    </source>
</evidence>
<reference evidence="1" key="1">
    <citation type="submission" date="2023-04" db="EMBL/GenBank/DDBJ databases">
        <title>Draft Genome sequencing of Naganishia species isolated from polar environments using Oxford Nanopore Technology.</title>
        <authorList>
            <person name="Leo P."/>
            <person name="Venkateswaran K."/>
        </authorList>
    </citation>
    <scope>NUCLEOTIDE SEQUENCE</scope>
    <source>
        <strain evidence="1">MNA-CCFEE 5261</strain>
    </source>
</reference>
<dbReference type="EMBL" id="JASBWR010000119">
    <property type="protein sequence ID" value="KAJ9093762.1"/>
    <property type="molecule type" value="Genomic_DNA"/>
</dbReference>
<comment type="caution">
    <text evidence="1">The sequence shown here is derived from an EMBL/GenBank/DDBJ whole genome shotgun (WGS) entry which is preliminary data.</text>
</comment>
<name>A0ACC2V432_9TREE</name>